<evidence type="ECO:0000313" key="2">
    <source>
        <dbReference type="EMBL" id="GFR83595.1"/>
    </source>
</evidence>
<evidence type="ECO:0000313" key="3">
    <source>
        <dbReference type="Proteomes" id="UP000762676"/>
    </source>
</evidence>
<proteinExistence type="predicted"/>
<dbReference type="Proteomes" id="UP000762676">
    <property type="component" value="Unassembled WGS sequence"/>
</dbReference>
<evidence type="ECO:0000256" key="1">
    <source>
        <dbReference type="SAM" id="MobiDB-lite"/>
    </source>
</evidence>
<sequence>MQTEDRARQFHADGRQSKTASCRRKTERDSFIQTEDRARQLHSGIASNRRDERQSKTASCTRKTEQDSFMQTEDRARQLLHAGSDRSTEYEVNFSCFILYLKALDAFARLRYIC</sequence>
<dbReference type="AlphaFoldDB" id="A0AAV4GES5"/>
<gene>
    <name evidence="2" type="ORF">ElyMa_005979000</name>
</gene>
<reference evidence="2 3" key="1">
    <citation type="journal article" date="2021" name="Elife">
        <title>Chloroplast acquisition without the gene transfer in kleptoplastic sea slugs, Plakobranchus ocellatus.</title>
        <authorList>
            <person name="Maeda T."/>
            <person name="Takahashi S."/>
            <person name="Yoshida T."/>
            <person name="Shimamura S."/>
            <person name="Takaki Y."/>
            <person name="Nagai Y."/>
            <person name="Toyoda A."/>
            <person name="Suzuki Y."/>
            <person name="Arimoto A."/>
            <person name="Ishii H."/>
            <person name="Satoh N."/>
            <person name="Nishiyama T."/>
            <person name="Hasebe M."/>
            <person name="Maruyama T."/>
            <person name="Minagawa J."/>
            <person name="Obokata J."/>
            <person name="Shigenobu S."/>
        </authorList>
    </citation>
    <scope>NUCLEOTIDE SEQUENCE [LARGE SCALE GENOMIC DNA]</scope>
</reference>
<dbReference type="EMBL" id="BMAT01012015">
    <property type="protein sequence ID" value="GFR83595.1"/>
    <property type="molecule type" value="Genomic_DNA"/>
</dbReference>
<keyword evidence="3" id="KW-1185">Reference proteome</keyword>
<accession>A0AAV4GES5</accession>
<comment type="caution">
    <text evidence="2">The sequence shown here is derived from an EMBL/GenBank/DDBJ whole genome shotgun (WGS) entry which is preliminary data.</text>
</comment>
<feature type="compositionally biased region" description="Basic and acidic residues" evidence="1">
    <location>
        <begin position="24"/>
        <end position="39"/>
    </location>
</feature>
<feature type="compositionally biased region" description="Basic and acidic residues" evidence="1">
    <location>
        <begin position="1"/>
        <end position="16"/>
    </location>
</feature>
<feature type="region of interest" description="Disordered" evidence="1">
    <location>
        <begin position="1"/>
        <end position="70"/>
    </location>
</feature>
<organism evidence="2 3">
    <name type="scientific">Elysia marginata</name>
    <dbReference type="NCBI Taxonomy" id="1093978"/>
    <lineage>
        <taxon>Eukaryota</taxon>
        <taxon>Metazoa</taxon>
        <taxon>Spiralia</taxon>
        <taxon>Lophotrochozoa</taxon>
        <taxon>Mollusca</taxon>
        <taxon>Gastropoda</taxon>
        <taxon>Heterobranchia</taxon>
        <taxon>Euthyneura</taxon>
        <taxon>Panpulmonata</taxon>
        <taxon>Sacoglossa</taxon>
        <taxon>Placobranchoidea</taxon>
        <taxon>Plakobranchidae</taxon>
        <taxon>Elysia</taxon>
    </lineage>
</organism>
<name>A0AAV4GES5_9GAST</name>
<protein>
    <submittedName>
        <fullName evidence="2">Uncharacterized protein</fullName>
    </submittedName>
</protein>